<dbReference type="PANTHER" id="PTHR33307:SF6">
    <property type="entry name" value="ALPHA-RHAMNOSIDASE (EUROFUNG)-RELATED"/>
    <property type="match status" value="1"/>
</dbReference>
<dbReference type="InterPro" id="IPR013737">
    <property type="entry name" value="Bac_rhamnosid_N"/>
</dbReference>
<dbReference type="InterPro" id="IPR013783">
    <property type="entry name" value="Ig-like_fold"/>
</dbReference>
<feature type="signal peptide" evidence="5">
    <location>
        <begin position="1"/>
        <end position="18"/>
    </location>
</feature>
<protein>
    <recommendedName>
        <fullName evidence="2">alpha-L-rhamnosidase</fullName>
        <ecNumber evidence="2">3.2.1.40</ecNumber>
    </recommendedName>
</protein>
<dbReference type="InterPro" id="IPR012341">
    <property type="entry name" value="6hp_glycosidase-like_sf"/>
</dbReference>
<dbReference type="EC" id="3.2.1.40" evidence="2"/>
<dbReference type="Pfam" id="PF17389">
    <property type="entry name" value="Bac_rhamnosid6H"/>
    <property type="match status" value="1"/>
</dbReference>
<dbReference type="Gene3D" id="2.60.120.260">
    <property type="entry name" value="Galactose-binding domain-like"/>
    <property type="match status" value="2"/>
</dbReference>
<evidence type="ECO:0000256" key="2">
    <source>
        <dbReference type="ARBA" id="ARBA00012652"/>
    </source>
</evidence>
<comment type="catalytic activity">
    <reaction evidence="1">
        <text>Hydrolysis of terminal non-reducing alpha-L-rhamnose residues in alpha-L-rhamnosides.</text>
        <dbReference type="EC" id="3.2.1.40"/>
    </reaction>
</comment>
<keyword evidence="11" id="KW-1185">Reference proteome</keyword>
<sequence>MKHLLFICFLLTHSVAIGQLVVQDLTCEYMPDPSVVDEIHPRLSWINRAKANQRGQKQLAYQLKVASSPAMLKTPDLWDSGRVTSDESNRIPYAGKPLPSRQSCYWQVRVWDKDNKPSAWSNVAKWHMGLLAKTDWKAEWIGAPWQGEEAIPKPKGGPNERTKILPPPAPMLRKSFTTTKKLQRAVVYTTGLGYFEFYVNGQKASDDQLVPNQTNYGKRPQLPEALISLPDEFRDYQVMYLAYDITDKLRAGTNVMGAMLGNGFYNAPKFWTASYGSPRFIAQLHLTYADGSEAVIVSDKSWKAAQSAIVSDLVYDGEIYDARLEQPDWCTATYDDSKWEPVINREAPYGKLVAHTAPVDKITKIYPPLTIEKLANGNYKIDFAEEISGWVRLKNISAPAGHTIKITFNANQYSGENTYIFNGQKNASYAPHFNWFVFSGVEISNWPGELKAENIQAEAVNTSVTESAVFETSNKLFNQINHIWKRSQLDNMHGGIASDCPHRERSGYTGDAQVACHTVMQNFEVKAFYKKWVRDIVSAQIPATGYVPNGAPWQPGCGGGVAWGAAIHIIPWEFYRQYGDKGILVDTYEGMVGYMNYMNTWVNQDGIMYSQRTGKDGKPLKWWNLGEWAGLEQMPSDELVHTFYFWLCADITAKTATVLGKTSDAEQYKLLADKTKKAFLTTFYDRQNGTFGKYGGNVFALKMGVQKNQYEPVIQSLKKDIADAGGHLDTGIFGTRYFFDVLADNGLNQLAYDAMNKTTEPSFGHWISLGSTTTREHWNTSSSHNHPMFGGGLSWFYTRLAGMQTSDIQTGYKQIVFKPRPVPDLTFANYYTETVYGKAGIEWKQGLSFEMKVNVPVGSTAVVFIPTEIGKSISEKNQPLANRNDIERLPPEAGYQVVKIGSGVYSFKVK</sequence>
<dbReference type="InterPro" id="IPR008902">
    <property type="entry name" value="Rhamnosid_concanavalin"/>
</dbReference>
<feature type="domain" description="Alpha-L-rhamnosidase six-hairpin glycosidase" evidence="8">
    <location>
        <begin position="467"/>
        <end position="799"/>
    </location>
</feature>
<dbReference type="Pfam" id="PF05592">
    <property type="entry name" value="Bac_rhamnosid"/>
    <property type="match status" value="1"/>
</dbReference>
<dbReference type="GO" id="GO:0030596">
    <property type="term" value="F:alpha-L-rhamnosidase activity"/>
    <property type="evidence" value="ECO:0007669"/>
    <property type="project" value="UniProtKB-EC"/>
</dbReference>
<evidence type="ECO:0000256" key="3">
    <source>
        <dbReference type="ARBA" id="ARBA00022801"/>
    </source>
</evidence>
<dbReference type="PIRSF" id="PIRSF010631">
    <property type="entry name" value="A-rhamnsds"/>
    <property type="match status" value="1"/>
</dbReference>
<evidence type="ECO:0000259" key="9">
    <source>
        <dbReference type="Pfam" id="PF17390"/>
    </source>
</evidence>
<feature type="domain" description="Bacterial alpha-L-rhamnosidase N-terminal" evidence="7">
    <location>
        <begin position="180"/>
        <end position="221"/>
    </location>
</feature>
<evidence type="ECO:0000313" key="10">
    <source>
        <dbReference type="EMBL" id="SFD91061.1"/>
    </source>
</evidence>
<evidence type="ECO:0000256" key="4">
    <source>
        <dbReference type="SAM" id="MobiDB-lite"/>
    </source>
</evidence>
<evidence type="ECO:0000259" key="8">
    <source>
        <dbReference type="Pfam" id="PF17389"/>
    </source>
</evidence>
<evidence type="ECO:0000259" key="7">
    <source>
        <dbReference type="Pfam" id="PF08531"/>
    </source>
</evidence>
<dbReference type="Gene3D" id="2.60.420.10">
    <property type="entry name" value="Maltose phosphorylase, domain 3"/>
    <property type="match status" value="1"/>
</dbReference>
<dbReference type="STRING" id="662367.SAMN05216167_108163"/>
<dbReference type="Pfam" id="PF08531">
    <property type="entry name" value="Bac_rhamnosid_N"/>
    <property type="match status" value="2"/>
</dbReference>
<evidence type="ECO:0000256" key="1">
    <source>
        <dbReference type="ARBA" id="ARBA00001445"/>
    </source>
</evidence>
<dbReference type="Pfam" id="PF17390">
    <property type="entry name" value="Bac_rhamnosid_C"/>
    <property type="match status" value="1"/>
</dbReference>
<keyword evidence="3" id="KW-0378">Hydrolase</keyword>
<keyword evidence="5" id="KW-0732">Signal</keyword>
<dbReference type="AlphaFoldDB" id="A0A1I1W7M9"/>
<accession>A0A1I1W7M9</accession>
<dbReference type="Pfam" id="PF25788">
    <property type="entry name" value="Ig_Rha78A_N"/>
    <property type="match status" value="1"/>
</dbReference>
<dbReference type="InterPro" id="IPR035398">
    <property type="entry name" value="Bac_rhamnosid_C"/>
</dbReference>
<name>A0A1I1W7M9_9BACT</name>
<proteinExistence type="predicted"/>
<gene>
    <name evidence="10" type="ORF">SAMN05216167_108163</name>
</gene>
<dbReference type="SUPFAM" id="SSF48208">
    <property type="entry name" value="Six-hairpin glycosidases"/>
    <property type="match status" value="1"/>
</dbReference>
<dbReference type="Gene3D" id="2.60.40.10">
    <property type="entry name" value="Immunoglobulins"/>
    <property type="match status" value="1"/>
</dbReference>
<dbReference type="InterPro" id="IPR016007">
    <property type="entry name" value="Alpha_rhamnosid"/>
</dbReference>
<dbReference type="InterPro" id="IPR008928">
    <property type="entry name" value="6-hairpin_glycosidase_sf"/>
</dbReference>
<evidence type="ECO:0000256" key="5">
    <source>
        <dbReference type="SAM" id="SignalP"/>
    </source>
</evidence>
<evidence type="ECO:0000313" key="11">
    <source>
        <dbReference type="Proteomes" id="UP000198598"/>
    </source>
</evidence>
<dbReference type="GO" id="GO:0005975">
    <property type="term" value="P:carbohydrate metabolic process"/>
    <property type="evidence" value="ECO:0007669"/>
    <property type="project" value="InterPro"/>
</dbReference>
<reference evidence="10 11" key="1">
    <citation type="submission" date="2016-10" db="EMBL/GenBank/DDBJ databases">
        <authorList>
            <person name="de Groot N.N."/>
        </authorList>
    </citation>
    <scope>NUCLEOTIDE SEQUENCE [LARGE SCALE GENOMIC DNA]</scope>
    <source>
        <strain evidence="10 11">DSM 26130</strain>
    </source>
</reference>
<feature type="domain" description="Bacterial alpha-L-rhamnosidase N-terminal" evidence="7">
    <location>
        <begin position="236"/>
        <end position="361"/>
    </location>
</feature>
<dbReference type="InterPro" id="IPR035396">
    <property type="entry name" value="Bac_rhamnosid6H"/>
</dbReference>
<evidence type="ECO:0000259" key="6">
    <source>
        <dbReference type="Pfam" id="PF05592"/>
    </source>
</evidence>
<feature type="region of interest" description="Disordered" evidence="4">
    <location>
        <begin position="149"/>
        <end position="170"/>
    </location>
</feature>
<dbReference type="EMBL" id="FOLQ01000008">
    <property type="protein sequence ID" value="SFD91061.1"/>
    <property type="molecule type" value="Genomic_DNA"/>
</dbReference>
<dbReference type="OrthoDB" id="9815108at2"/>
<feature type="domain" description="Alpha-L-rhamnosidase concanavalin-like" evidence="6">
    <location>
        <begin position="373"/>
        <end position="460"/>
    </location>
</feature>
<feature type="domain" description="Alpha-L-rhamnosidase C-terminal" evidence="9">
    <location>
        <begin position="807"/>
        <end position="877"/>
    </location>
</feature>
<organism evidence="10 11">
    <name type="scientific">Spirosoma endophyticum</name>
    <dbReference type="NCBI Taxonomy" id="662367"/>
    <lineage>
        <taxon>Bacteria</taxon>
        <taxon>Pseudomonadati</taxon>
        <taxon>Bacteroidota</taxon>
        <taxon>Cytophagia</taxon>
        <taxon>Cytophagales</taxon>
        <taxon>Cytophagaceae</taxon>
        <taxon>Spirosoma</taxon>
    </lineage>
</organism>
<dbReference type="Proteomes" id="UP000198598">
    <property type="component" value="Unassembled WGS sequence"/>
</dbReference>
<dbReference type="Gene3D" id="1.50.10.10">
    <property type="match status" value="1"/>
</dbReference>
<dbReference type="PANTHER" id="PTHR33307">
    <property type="entry name" value="ALPHA-RHAMNOSIDASE (EUROFUNG)"/>
    <property type="match status" value="1"/>
</dbReference>
<dbReference type="RefSeq" id="WP_093829554.1">
    <property type="nucleotide sequence ID" value="NZ_FOLQ01000008.1"/>
</dbReference>
<feature type="chain" id="PRO_5011600609" description="alpha-L-rhamnosidase" evidence="5">
    <location>
        <begin position="19"/>
        <end position="910"/>
    </location>
</feature>